<feature type="compositionally biased region" description="Basic and acidic residues" evidence="1">
    <location>
        <begin position="31"/>
        <end position="50"/>
    </location>
</feature>
<dbReference type="Proteomes" id="UP000479000">
    <property type="component" value="Unassembled WGS sequence"/>
</dbReference>
<feature type="region of interest" description="Disordered" evidence="1">
    <location>
        <begin position="25"/>
        <end position="50"/>
    </location>
</feature>
<name>A0A6H5HMA2_9HEMI</name>
<reference evidence="2 3" key="1">
    <citation type="submission" date="2020-02" db="EMBL/GenBank/DDBJ databases">
        <authorList>
            <person name="Ferguson B K."/>
        </authorList>
    </citation>
    <scope>NUCLEOTIDE SEQUENCE [LARGE SCALE GENOMIC DNA]</scope>
</reference>
<dbReference type="EMBL" id="CADCXU010032113">
    <property type="protein sequence ID" value="CAB0017958.1"/>
    <property type="molecule type" value="Genomic_DNA"/>
</dbReference>
<organism evidence="2 3">
    <name type="scientific">Nesidiocoris tenuis</name>
    <dbReference type="NCBI Taxonomy" id="355587"/>
    <lineage>
        <taxon>Eukaryota</taxon>
        <taxon>Metazoa</taxon>
        <taxon>Ecdysozoa</taxon>
        <taxon>Arthropoda</taxon>
        <taxon>Hexapoda</taxon>
        <taxon>Insecta</taxon>
        <taxon>Pterygota</taxon>
        <taxon>Neoptera</taxon>
        <taxon>Paraneoptera</taxon>
        <taxon>Hemiptera</taxon>
        <taxon>Heteroptera</taxon>
        <taxon>Panheteroptera</taxon>
        <taxon>Cimicomorpha</taxon>
        <taxon>Miridae</taxon>
        <taxon>Dicyphina</taxon>
        <taxon>Nesidiocoris</taxon>
    </lineage>
</organism>
<accession>A0A6H5HMA2</accession>
<protein>
    <submittedName>
        <fullName evidence="2">Uncharacterized protein</fullName>
    </submittedName>
</protein>
<gene>
    <name evidence="2" type="ORF">NTEN_LOCUS21867</name>
</gene>
<proteinExistence type="predicted"/>
<keyword evidence="3" id="KW-1185">Reference proteome</keyword>
<feature type="non-terminal residue" evidence="2">
    <location>
        <position position="1"/>
    </location>
</feature>
<sequence>RPSPGTLPLFPSALFEERASLPGDVYASRDAGNEGVRRPRSDQRLHHHPLDGYEIRPLTPRIKSTTPYPIASGRGKQMHCCDWSRCHRRITQLISLTFLGQFPLFIPSSANGTWAFLDRNSKEHRGTNFCTGTRCEKPKASIG</sequence>
<evidence type="ECO:0000313" key="3">
    <source>
        <dbReference type="Proteomes" id="UP000479000"/>
    </source>
</evidence>
<evidence type="ECO:0000313" key="2">
    <source>
        <dbReference type="EMBL" id="CAB0017958.1"/>
    </source>
</evidence>
<evidence type="ECO:0000256" key="1">
    <source>
        <dbReference type="SAM" id="MobiDB-lite"/>
    </source>
</evidence>
<dbReference type="AlphaFoldDB" id="A0A6H5HMA2"/>